<keyword evidence="5 7" id="KW-0378">Hydrolase</keyword>
<dbReference type="GO" id="GO:0000324">
    <property type="term" value="C:fungal-type vacuole"/>
    <property type="evidence" value="ECO:0007669"/>
    <property type="project" value="TreeGrafter"/>
</dbReference>
<dbReference type="OrthoDB" id="443318at2759"/>
<keyword evidence="4 7" id="KW-0732">Signal</keyword>
<protein>
    <recommendedName>
        <fullName evidence="7">Carboxypeptidase</fullName>
        <ecNumber evidence="7">3.4.16.-</ecNumber>
    </recommendedName>
</protein>
<keyword evidence="9" id="KW-1185">Reference proteome</keyword>
<dbReference type="InParanoid" id="A0A165E4A9"/>
<dbReference type="InterPro" id="IPR018202">
    <property type="entry name" value="Ser_caboxypep_ser_AS"/>
</dbReference>
<dbReference type="GO" id="GO:0006508">
    <property type="term" value="P:proteolysis"/>
    <property type="evidence" value="ECO:0007669"/>
    <property type="project" value="UniProtKB-KW"/>
</dbReference>
<keyword evidence="2 7" id="KW-0121">Carboxypeptidase</keyword>
<evidence type="ECO:0000256" key="7">
    <source>
        <dbReference type="RuleBase" id="RU361156"/>
    </source>
</evidence>
<dbReference type="InterPro" id="IPR001563">
    <property type="entry name" value="Peptidase_S10"/>
</dbReference>
<organism evidence="8 9">
    <name type="scientific">Calocera cornea HHB12733</name>
    <dbReference type="NCBI Taxonomy" id="1353952"/>
    <lineage>
        <taxon>Eukaryota</taxon>
        <taxon>Fungi</taxon>
        <taxon>Dikarya</taxon>
        <taxon>Basidiomycota</taxon>
        <taxon>Agaricomycotina</taxon>
        <taxon>Dacrymycetes</taxon>
        <taxon>Dacrymycetales</taxon>
        <taxon>Dacrymycetaceae</taxon>
        <taxon>Calocera</taxon>
    </lineage>
</organism>
<dbReference type="PANTHER" id="PTHR11802">
    <property type="entry name" value="SERINE PROTEASE FAMILY S10 SERINE CARBOXYPEPTIDASE"/>
    <property type="match status" value="1"/>
</dbReference>
<accession>A0A165E4A9</accession>
<comment type="similarity">
    <text evidence="1 7">Belongs to the peptidase S10 family.</text>
</comment>
<dbReference type="PANTHER" id="PTHR11802:SF113">
    <property type="entry name" value="SERINE CARBOXYPEPTIDASE CTSA-4.1"/>
    <property type="match status" value="1"/>
</dbReference>
<dbReference type="Gene3D" id="3.40.50.1820">
    <property type="entry name" value="alpha/beta hydrolase"/>
    <property type="match status" value="1"/>
</dbReference>
<proteinExistence type="inferred from homology"/>
<dbReference type="Pfam" id="PF00450">
    <property type="entry name" value="Peptidase_S10"/>
    <property type="match status" value="1"/>
</dbReference>
<gene>
    <name evidence="8" type="ORF">CALCODRAFT_519634</name>
</gene>
<dbReference type="GO" id="GO:0004185">
    <property type="term" value="F:serine-type carboxypeptidase activity"/>
    <property type="evidence" value="ECO:0007669"/>
    <property type="project" value="UniProtKB-UniRule"/>
</dbReference>
<keyword evidence="6" id="KW-0325">Glycoprotein</keyword>
<feature type="chain" id="PRO_5007748338" description="Carboxypeptidase" evidence="7">
    <location>
        <begin position="18"/>
        <end position="505"/>
    </location>
</feature>
<evidence type="ECO:0000256" key="6">
    <source>
        <dbReference type="ARBA" id="ARBA00023180"/>
    </source>
</evidence>
<evidence type="ECO:0000256" key="5">
    <source>
        <dbReference type="ARBA" id="ARBA00022801"/>
    </source>
</evidence>
<evidence type="ECO:0000256" key="3">
    <source>
        <dbReference type="ARBA" id="ARBA00022670"/>
    </source>
</evidence>
<dbReference type="InterPro" id="IPR029058">
    <property type="entry name" value="AB_hydrolase_fold"/>
</dbReference>
<dbReference type="SUPFAM" id="SSF53474">
    <property type="entry name" value="alpha/beta-Hydrolases"/>
    <property type="match status" value="1"/>
</dbReference>
<feature type="signal peptide" evidence="7">
    <location>
        <begin position="1"/>
        <end position="17"/>
    </location>
</feature>
<dbReference type="Gene3D" id="1.10.287.410">
    <property type="match status" value="1"/>
</dbReference>
<dbReference type="AlphaFoldDB" id="A0A165E4A9"/>
<dbReference type="Proteomes" id="UP000076842">
    <property type="component" value="Unassembled WGS sequence"/>
</dbReference>
<dbReference type="PROSITE" id="PS00131">
    <property type="entry name" value="CARBOXYPEPT_SER_SER"/>
    <property type="match status" value="1"/>
</dbReference>
<keyword evidence="3 7" id="KW-0645">Protease</keyword>
<evidence type="ECO:0000256" key="4">
    <source>
        <dbReference type="ARBA" id="ARBA00022729"/>
    </source>
</evidence>
<dbReference type="EC" id="3.4.16.-" evidence="7"/>
<evidence type="ECO:0000256" key="1">
    <source>
        <dbReference type="ARBA" id="ARBA00009431"/>
    </source>
</evidence>
<evidence type="ECO:0000313" key="8">
    <source>
        <dbReference type="EMBL" id="KZT54075.1"/>
    </source>
</evidence>
<evidence type="ECO:0000256" key="2">
    <source>
        <dbReference type="ARBA" id="ARBA00022645"/>
    </source>
</evidence>
<sequence length="505" mass="56111">MLLHLPLLLLVLRASASQRPLQVHVQPSGPALPSYAVPQVDFSALPTTEWTTFSHPAFPLHSVRIKRTEWCDPSAAAYTGYVDVGPRHLFFYYFDSRASPSTDPLLLWLTGGPGGSSAVGLLQELGPCRPHPSSNSNSNRTTPNPYSWNAHSNILFLDQPSGVGFSWSDESQQPLGRSEDARGDVWAFLQALLEARGWAGREFHIAGESYAGRYIPMYASWIVDQNRRADAQGLTPINLRSVLIGNGYTDVPTMMPSYYDIACTNVSVPPYLDIERCVRMKRAVPRCQRMLQESCVTILDELACGAARMFCQQELEMPTWASGRNPYNVVQTCPTDDDPVIACYPIMNDIFALLNRVDMRELLGVDPQAKNWTYGDLDVGTAFANNLDEMHPNQYYIAGLLERGVDVLIYAGTYDYVANWVGNSRWVEAMEWGGQAEYTSRSFEPWNVGGRHAGLTKRSRGLTFATVEAAGHMVPYDKPEEALAMLNRWLANRSLAEGAVTGGNR</sequence>
<dbReference type="EMBL" id="KV424022">
    <property type="protein sequence ID" value="KZT54075.1"/>
    <property type="molecule type" value="Genomic_DNA"/>
</dbReference>
<dbReference type="PRINTS" id="PR00724">
    <property type="entry name" value="CRBOXYPTASEC"/>
</dbReference>
<evidence type="ECO:0000313" key="9">
    <source>
        <dbReference type="Proteomes" id="UP000076842"/>
    </source>
</evidence>
<reference evidence="8 9" key="1">
    <citation type="journal article" date="2016" name="Mol. Biol. Evol.">
        <title>Comparative Genomics of Early-Diverging Mushroom-Forming Fungi Provides Insights into the Origins of Lignocellulose Decay Capabilities.</title>
        <authorList>
            <person name="Nagy L.G."/>
            <person name="Riley R."/>
            <person name="Tritt A."/>
            <person name="Adam C."/>
            <person name="Daum C."/>
            <person name="Floudas D."/>
            <person name="Sun H."/>
            <person name="Yadav J.S."/>
            <person name="Pangilinan J."/>
            <person name="Larsson K.H."/>
            <person name="Matsuura K."/>
            <person name="Barry K."/>
            <person name="Labutti K."/>
            <person name="Kuo R."/>
            <person name="Ohm R.A."/>
            <person name="Bhattacharya S.S."/>
            <person name="Shirouzu T."/>
            <person name="Yoshinaga Y."/>
            <person name="Martin F.M."/>
            <person name="Grigoriev I.V."/>
            <person name="Hibbett D.S."/>
        </authorList>
    </citation>
    <scope>NUCLEOTIDE SEQUENCE [LARGE SCALE GENOMIC DNA]</scope>
    <source>
        <strain evidence="8 9">HHB12733</strain>
    </source>
</reference>
<name>A0A165E4A9_9BASI</name>